<evidence type="ECO:0000313" key="1">
    <source>
        <dbReference type="EMBL" id="GGF87241.1"/>
    </source>
</evidence>
<keyword evidence="2" id="KW-1185">Reference proteome</keyword>
<protein>
    <recommendedName>
        <fullName evidence="3">Sel1 repeat family protein</fullName>
    </recommendedName>
</protein>
<name>A0A8J2Z1I5_9GAMM</name>
<dbReference type="Proteomes" id="UP000636949">
    <property type="component" value="Unassembled WGS sequence"/>
</dbReference>
<dbReference type="OrthoDB" id="6114904at2"/>
<dbReference type="EMBL" id="BMJS01000001">
    <property type="protein sequence ID" value="GGF87241.1"/>
    <property type="molecule type" value="Genomic_DNA"/>
</dbReference>
<dbReference type="Gene3D" id="1.25.40.10">
    <property type="entry name" value="Tetratricopeptide repeat domain"/>
    <property type="match status" value="1"/>
</dbReference>
<organism evidence="1 2">
    <name type="scientific">Cysteiniphilum litorale</name>
    <dbReference type="NCBI Taxonomy" id="2056700"/>
    <lineage>
        <taxon>Bacteria</taxon>
        <taxon>Pseudomonadati</taxon>
        <taxon>Pseudomonadota</taxon>
        <taxon>Gammaproteobacteria</taxon>
        <taxon>Thiotrichales</taxon>
        <taxon>Fastidiosibacteraceae</taxon>
        <taxon>Cysteiniphilum</taxon>
    </lineage>
</organism>
<dbReference type="AlphaFoldDB" id="A0A8J2Z1I5"/>
<reference evidence="1" key="1">
    <citation type="journal article" date="2014" name="Int. J. Syst. Evol. Microbiol.">
        <title>Complete genome sequence of Corynebacterium casei LMG S-19264T (=DSM 44701T), isolated from a smear-ripened cheese.</title>
        <authorList>
            <consortium name="US DOE Joint Genome Institute (JGI-PGF)"/>
            <person name="Walter F."/>
            <person name="Albersmeier A."/>
            <person name="Kalinowski J."/>
            <person name="Ruckert C."/>
        </authorList>
    </citation>
    <scope>NUCLEOTIDE SEQUENCE</scope>
    <source>
        <strain evidence="1">CGMCC 1.15758</strain>
    </source>
</reference>
<accession>A0A8J2Z1I5</accession>
<evidence type="ECO:0000313" key="2">
    <source>
        <dbReference type="Proteomes" id="UP000636949"/>
    </source>
</evidence>
<evidence type="ECO:0008006" key="3">
    <source>
        <dbReference type="Google" id="ProtNLM"/>
    </source>
</evidence>
<reference evidence="1" key="2">
    <citation type="submission" date="2020-09" db="EMBL/GenBank/DDBJ databases">
        <authorList>
            <person name="Sun Q."/>
            <person name="Zhou Y."/>
        </authorList>
    </citation>
    <scope>NUCLEOTIDE SEQUENCE</scope>
    <source>
        <strain evidence="1">CGMCC 1.15758</strain>
    </source>
</reference>
<dbReference type="RefSeq" id="WP_117001309.1">
    <property type="nucleotide sequence ID" value="NZ_BMJS01000001.1"/>
</dbReference>
<gene>
    <name evidence="1" type="ORF">GCM10010995_00780</name>
</gene>
<proteinExistence type="predicted"/>
<dbReference type="SUPFAM" id="SSF81901">
    <property type="entry name" value="HCP-like"/>
    <property type="match status" value="1"/>
</dbReference>
<dbReference type="InterPro" id="IPR011990">
    <property type="entry name" value="TPR-like_helical_dom_sf"/>
</dbReference>
<comment type="caution">
    <text evidence="1">The sequence shown here is derived from an EMBL/GenBank/DDBJ whole genome shotgun (WGS) entry which is preliminary data.</text>
</comment>
<sequence>MKLKKSKPMQWVILVILLFIFAGIMVDALHSRYESKLTLNTSQRQVQADASALLSSIKLTSDEPQNYQLGYHNFEQGNCPLAYQQLLPFARSADTNATLVIGYMYEFGCGVAKDMKTASLWYYIGVQRNAYNKSPMLRGLHAYNSGDYRMAAEWFRMASELNVIRA</sequence>